<feature type="transmembrane region" description="Helical" evidence="1">
    <location>
        <begin position="30"/>
        <end position="49"/>
    </location>
</feature>
<accession>A0A8S5TXS5</accession>
<proteinExistence type="predicted"/>
<dbReference type="EMBL" id="BK015956">
    <property type="protein sequence ID" value="DAF87004.1"/>
    <property type="molecule type" value="Genomic_DNA"/>
</dbReference>
<evidence type="ECO:0000313" key="2">
    <source>
        <dbReference type="EMBL" id="DAF87004.1"/>
    </source>
</evidence>
<protein>
    <submittedName>
        <fullName evidence="2">Uncharacterized protein</fullName>
    </submittedName>
</protein>
<feature type="transmembrane region" description="Helical" evidence="1">
    <location>
        <begin position="5"/>
        <end position="24"/>
    </location>
</feature>
<organism evidence="2">
    <name type="scientific">Siphoviridae sp. ctZiV25</name>
    <dbReference type="NCBI Taxonomy" id="2825560"/>
    <lineage>
        <taxon>Viruses</taxon>
        <taxon>Duplodnaviria</taxon>
        <taxon>Heunggongvirae</taxon>
        <taxon>Uroviricota</taxon>
        <taxon>Caudoviricetes</taxon>
    </lineage>
</organism>
<keyword evidence="1" id="KW-1133">Transmembrane helix</keyword>
<sequence length="52" mass="5929">MIQTIIVAIVYIILFALEILAYYISKKDVVFLYGLITLIAFIITFGATLTDW</sequence>
<keyword evidence="1" id="KW-0812">Transmembrane</keyword>
<name>A0A8S5TXS5_9CAUD</name>
<reference evidence="2" key="1">
    <citation type="journal article" date="2021" name="Proc. Natl. Acad. Sci. U.S.A.">
        <title>A Catalog of Tens of Thousands of Viruses from Human Metagenomes Reveals Hidden Associations with Chronic Diseases.</title>
        <authorList>
            <person name="Tisza M.J."/>
            <person name="Buck C.B."/>
        </authorList>
    </citation>
    <scope>NUCLEOTIDE SEQUENCE</scope>
    <source>
        <strain evidence="2">CtZiV25</strain>
    </source>
</reference>
<evidence type="ECO:0000256" key="1">
    <source>
        <dbReference type="SAM" id="Phobius"/>
    </source>
</evidence>
<keyword evidence="1" id="KW-0472">Membrane</keyword>